<keyword evidence="10 13" id="KW-0862">Zinc</keyword>
<evidence type="ECO:0000256" key="1">
    <source>
        <dbReference type="ARBA" id="ARBA00000707"/>
    </source>
</evidence>
<evidence type="ECO:0000256" key="6">
    <source>
        <dbReference type="ARBA" id="ARBA00022771"/>
    </source>
</evidence>
<dbReference type="GO" id="GO:0016579">
    <property type="term" value="P:protein deubiquitination"/>
    <property type="evidence" value="ECO:0007669"/>
    <property type="project" value="InterPro"/>
</dbReference>
<keyword evidence="5" id="KW-0677">Repeat</keyword>
<dbReference type="Pfam" id="PF00627">
    <property type="entry name" value="UBA"/>
    <property type="match status" value="2"/>
</dbReference>
<feature type="domain" description="UBA" evidence="17">
    <location>
        <begin position="643"/>
        <end position="669"/>
    </location>
</feature>
<evidence type="ECO:0000256" key="9">
    <source>
        <dbReference type="ARBA" id="ARBA00022807"/>
    </source>
</evidence>
<dbReference type="Ensembl" id="ENSGMOT00000049989.1">
    <property type="protein sequence ID" value="ENSGMOP00000039254.1"/>
    <property type="gene ID" value="ENSGMOG00000015359.2"/>
</dbReference>
<keyword evidence="8 15" id="KW-0378">Hydrolase</keyword>
<dbReference type="SMART" id="SM00290">
    <property type="entry name" value="ZnF_UBP"/>
    <property type="match status" value="1"/>
</dbReference>
<dbReference type="EC" id="3.4.19.12" evidence="15"/>
<feature type="binding site" evidence="13">
    <location>
        <position position="145"/>
    </location>
    <ligand>
        <name>Zn(2+)</name>
        <dbReference type="ChEBI" id="CHEBI:29105"/>
    </ligand>
</feature>
<evidence type="ECO:0000256" key="11">
    <source>
        <dbReference type="PIRSR" id="PIRSR016308-1"/>
    </source>
</evidence>
<feature type="domain" description="USP" evidence="18">
    <location>
        <begin position="269"/>
        <end position="731"/>
    </location>
</feature>
<proteinExistence type="inferred from homology"/>
<evidence type="ECO:0000259" key="19">
    <source>
        <dbReference type="PROSITE" id="PS50271"/>
    </source>
</evidence>
<dbReference type="Pfam" id="PF00443">
    <property type="entry name" value="UCH"/>
    <property type="match status" value="1"/>
</dbReference>
<evidence type="ECO:0000313" key="20">
    <source>
        <dbReference type="Ensembl" id="ENSGMOP00000039254.1"/>
    </source>
</evidence>
<evidence type="ECO:0000256" key="5">
    <source>
        <dbReference type="ARBA" id="ARBA00022737"/>
    </source>
</evidence>
<feature type="binding site" evidence="13">
    <location>
        <position position="175"/>
    </location>
    <ligand>
        <name>Zn(2+)</name>
        <dbReference type="ChEBI" id="CHEBI:29105"/>
    </ligand>
</feature>
<dbReference type="Gene3D" id="3.90.70.10">
    <property type="entry name" value="Cysteine proteinases"/>
    <property type="match status" value="1"/>
</dbReference>
<dbReference type="InterPro" id="IPR013083">
    <property type="entry name" value="Znf_RING/FYVE/PHD"/>
</dbReference>
<dbReference type="PROSITE" id="PS00972">
    <property type="entry name" value="USP_1"/>
    <property type="match status" value="1"/>
</dbReference>
<keyword evidence="4 13" id="KW-0479">Metal-binding</keyword>
<dbReference type="InterPro" id="IPR038765">
    <property type="entry name" value="Papain-like_cys_pep_sf"/>
</dbReference>
<dbReference type="PANTHER" id="PTHR21646:SF10">
    <property type="entry name" value="UBIQUITIN CARBOXYL-TERMINAL HYDROLASE 14"/>
    <property type="match status" value="1"/>
</dbReference>
<feature type="binding site" evidence="12">
    <location>
        <position position="204"/>
    </location>
    <ligand>
        <name>substrate</name>
    </ligand>
</feature>
<feature type="binding site" evidence="12">
    <location>
        <position position="207"/>
    </location>
    <ligand>
        <name>substrate</name>
    </ligand>
</feature>
<evidence type="ECO:0000256" key="4">
    <source>
        <dbReference type="ARBA" id="ARBA00022723"/>
    </source>
</evidence>
<evidence type="ECO:0000259" key="17">
    <source>
        <dbReference type="PROSITE" id="PS50030"/>
    </source>
</evidence>
<dbReference type="SUPFAM" id="SSF54001">
    <property type="entry name" value="Cysteine proteinases"/>
    <property type="match status" value="1"/>
</dbReference>
<evidence type="ECO:0000256" key="15">
    <source>
        <dbReference type="RuleBase" id="RU366025"/>
    </source>
</evidence>
<reference evidence="20" key="1">
    <citation type="submission" date="2025-08" db="UniProtKB">
        <authorList>
            <consortium name="Ensembl"/>
        </authorList>
    </citation>
    <scope>IDENTIFICATION</scope>
</reference>
<feature type="active site" description="Nucleophile" evidence="11">
    <location>
        <position position="278"/>
    </location>
</feature>
<dbReference type="GO" id="GO:0006508">
    <property type="term" value="P:proteolysis"/>
    <property type="evidence" value="ECO:0007669"/>
    <property type="project" value="UniProtKB-KW"/>
</dbReference>
<evidence type="ECO:0000256" key="14">
    <source>
        <dbReference type="PROSITE-ProRule" id="PRU00502"/>
    </source>
</evidence>
<evidence type="ECO:0000256" key="16">
    <source>
        <dbReference type="SAM" id="MobiDB-lite"/>
    </source>
</evidence>
<comment type="similarity">
    <text evidence="2 15">Belongs to the peptidase C19 family.</text>
</comment>
<dbReference type="GO" id="GO:0004843">
    <property type="term" value="F:cysteine-type deubiquitinase activity"/>
    <property type="evidence" value="ECO:0007669"/>
    <property type="project" value="UniProtKB-UniRule"/>
</dbReference>
<dbReference type="Pfam" id="PF17807">
    <property type="entry name" value="zf-UBP_var"/>
    <property type="match status" value="1"/>
</dbReference>
<feature type="region of interest" description="Disordered" evidence="16">
    <location>
        <begin position="331"/>
        <end position="352"/>
    </location>
</feature>
<evidence type="ECO:0000256" key="12">
    <source>
        <dbReference type="PIRSR" id="PIRSR016308-2"/>
    </source>
</evidence>
<dbReference type="InterPro" id="IPR050185">
    <property type="entry name" value="Ub_carboxyl-term_hydrolase"/>
</dbReference>
<feature type="domain" description="UBP-type" evidence="19">
    <location>
        <begin position="118"/>
        <end position="226"/>
    </location>
</feature>
<reference evidence="20" key="2">
    <citation type="submission" date="2025-09" db="UniProtKB">
        <authorList>
            <consortium name="Ensembl"/>
        </authorList>
    </citation>
    <scope>IDENTIFICATION</scope>
</reference>
<dbReference type="PIRSF" id="PIRSF016308">
    <property type="entry name" value="UBP"/>
    <property type="match status" value="1"/>
</dbReference>
<dbReference type="Gene3D" id="1.10.8.10">
    <property type="entry name" value="DNA helicase RuvA subunit, C-terminal domain"/>
    <property type="match status" value="2"/>
</dbReference>
<feature type="binding site" evidence="12">
    <location>
        <position position="152"/>
    </location>
    <ligand>
        <name>substrate</name>
    </ligand>
</feature>
<feature type="binding site" evidence="13">
    <location>
        <position position="142"/>
    </location>
    <ligand>
        <name>Zn(2+)</name>
        <dbReference type="ChEBI" id="CHEBI:29105"/>
    </ligand>
</feature>
<gene>
    <name evidence="20" type="primary">usp5</name>
</gene>
<dbReference type="GO" id="GO:0008270">
    <property type="term" value="F:zinc ion binding"/>
    <property type="evidence" value="ECO:0007669"/>
    <property type="project" value="UniProtKB-KW"/>
</dbReference>
<dbReference type="InterPro" id="IPR015940">
    <property type="entry name" value="UBA"/>
</dbReference>
<feature type="binding site" evidence="12">
    <location>
        <begin position="164"/>
        <end position="167"/>
    </location>
    <ligand>
        <name>substrate</name>
    </ligand>
</feature>
<dbReference type="InterPro" id="IPR041432">
    <property type="entry name" value="UBP13_Znf-UBP_var"/>
</dbReference>
<dbReference type="InterPro" id="IPR001607">
    <property type="entry name" value="Znf_UBP"/>
</dbReference>
<keyword evidence="9 15" id="KW-0788">Thiol protease</keyword>
<comment type="catalytic activity">
    <reaction evidence="1 15">
        <text>Thiol-dependent hydrolysis of ester, thioester, amide, peptide and isopeptide bonds formed by the C-terminal Gly of ubiquitin (a 76-residue protein attached to proteins as an intracellular targeting signal).</text>
        <dbReference type="EC" id="3.4.19.12"/>
    </reaction>
</comment>
<accession>A0A8C5B2R4</accession>
<evidence type="ECO:0000256" key="13">
    <source>
        <dbReference type="PIRSR" id="PIRSR016308-3"/>
    </source>
</evidence>
<sequence length="737" mass="82227">MADVGEVLMSVLSTIRVPRPGDRVHKDECALSFSSPESEGGLYVCMNSFLGFGSQYVDRHHARTGQRAYLHFTRTRKAQVTTKKKMITMMVFRFIYILCDIVLSHALQVQQWDGEVRQESRHAVDLKQLDNGLKIPPSGWRCEVCDLQENLWMNLTDGKVFCGRRYFDGTGGNNHALLHFQQTGFPLAVKLGTITPDGADVYSYDEDDMVLNPKLPEHLSHFGIDMMTMQKTEHTMTELEIAVNQRVGEWEVIQESGTSLRPLSGSGLTGMKNLGNSCYLNSVMQVLFTVPDFQTKYVSNIQKIFDEAPSDPTQDFKTQVAKLGYGLLSGEYSKPAPDPGDDNGTAEPRGDQVGIAPRMFKALIGRGHAEFSTNRQQDAQEFLLHFINMVERNCRSGANPSEAFRFLVEERIVCQQSHKAKYTQRVDYILQLPVPMDQATNTEELQEAERRREEADSGPTPTVRAKIPFSACMAALSEPEVLSDFWSSAVQAKTTATKTTRFASFPDHLVIQIKKFTFGLDWVPKKLDVSIDVPDTLDLGDLRATGQQPGEEKAFGLSFIQHPVIPLSSSTSPAPVLDDSTVSQLCEMGFPLEACRKAVYYTGNTGIDAAMNWVMGHMDDPDFSAPLVLPGCSSAPGTTPTESLSEEHLATIVSMGFSRDQASKALRATVRRAPEYELFAFISHMGTSTMCGHYVCHIKKDHQWVIFNDQKVCASEKPPKDLGYLYFYRRPSSCCQC</sequence>
<keyword evidence="7 15" id="KW-0833">Ubl conjugation pathway</keyword>
<protein>
    <recommendedName>
        <fullName evidence="15">Ubiquitin carboxyl-terminal hydrolase</fullName>
        <ecNumber evidence="15">3.4.19.12</ecNumber>
    </recommendedName>
</protein>
<dbReference type="InterPro" id="IPR016652">
    <property type="entry name" value="Ubiquitinyl_hydrolase"/>
</dbReference>
<dbReference type="InterPro" id="IPR018200">
    <property type="entry name" value="USP_CS"/>
</dbReference>
<dbReference type="Proteomes" id="UP000694546">
    <property type="component" value="Chromosome 11"/>
</dbReference>
<dbReference type="PANTHER" id="PTHR21646">
    <property type="entry name" value="UBIQUITIN CARBOXYL-TERMINAL HYDROLASE"/>
    <property type="match status" value="1"/>
</dbReference>
<dbReference type="InterPro" id="IPR028889">
    <property type="entry name" value="USP"/>
</dbReference>
<dbReference type="PROSITE" id="PS00973">
    <property type="entry name" value="USP_2"/>
    <property type="match status" value="1"/>
</dbReference>
<feature type="active site" description="Proton acceptor" evidence="11">
    <location>
        <position position="693"/>
    </location>
</feature>
<feature type="binding site" evidence="12">
    <location>
        <position position="202"/>
    </location>
    <ligand>
        <name>substrate</name>
    </ligand>
</feature>
<name>A0A8C5B2R4_GADMO</name>
<evidence type="ECO:0000256" key="7">
    <source>
        <dbReference type="ARBA" id="ARBA00022786"/>
    </source>
</evidence>
<dbReference type="GeneTree" id="ENSGT00940000156036"/>
<dbReference type="Pfam" id="PF02148">
    <property type="entry name" value="zf-UBP"/>
    <property type="match status" value="1"/>
</dbReference>
<feature type="domain" description="UBA" evidence="17">
    <location>
        <begin position="576"/>
        <end position="617"/>
    </location>
</feature>
<evidence type="ECO:0000256" key="8">
    <source>
        <dbReference type="ARBA" id="ARBA00022801"/>
    </source>
</evidence>
<feature type="region of interest" description="Disordered" evidence="16">
    <location>
        <begin position="442"/>
        <end position="462"/>
    </location>
</feature>
<dbReference type="SMART" id="SM00165">
    <property type="entry name" value="UBA"/>
    <property type="match status" value="2"/>
</dbReference>
<dbReference type="PROSITE" id="PS50235">
    <property type="entry name" value="USP_3"/>
    <property type="match status" value="1"/>
</dbReference>
<dbReference type="CDD" id="cd14294">
    <property type="entry name" value="UBA1_UBP5_like"/>
    <property type="match status" value="1"/>
</dbReference>
<keyword evidence="21" id="KW-1185">Reference proteome</keyword>
<evidence type="ECO:0000313" key="21">
    <source>
        <dbReference type="Proteomes" id="UP000694546"/>
    </source>
</evidence>
<evidence type="ECO:0000256" key="10">
    <source>
        <dbReference type="ARBA" id="ARBA00022833"/>
    </source>
</evidence>
<dbReference type="PROSITE" id="PS50030">
    <property type="entry name" value="UBA"/>
    <property type="match status" value="2"/>
</dbReference>
<dbReference type="AlphaFoldDB" id="A0A8C5B2R4"/>
<evidence type="ECO:0000256" key="3">
    <source>
        <dbReference type="ARBA" id="ARBA00022670"/>
    </source>
</evidence>
<dbReference type="CDD" id="cd02658">
    <property type="entry name" value="Peptidase_C19B"/>
    <property type="match status" value="1"/>
</dbReference>
<evidence type="ECO:0000259" key="18">
    <source>
        <dbReference type="PROSITE" id="PS50235"/>
    </source>
</evidence>
<feature type="binding site" evidence="13">
    <location>
        <position position="162"/>
    </location>
    <ligand>
        <name>Zn(2+)</name>
        <dbReference type="ChEBI" id="CHEBI:29105"/>
    </ligand>
</feature>
<dbReference type="SUPFAM" id="SSF57850">
    <property type="entry name" value="RING/U-box"/>
    <property type="match status" value="1"/>
</dbReference>
<organism evidence="20 21">
    <name type="scientific">Gadus morhua</name>
    <name type="common">Atlantic cod</name>
    <dbReference type="NCBI Taxonomy" id="8049"/>
    <lineage>
        <taxon>Eukaryota</taxon>
        <taxon>Metazoa</taxon>
        <taxon>Chordata</taxon>
        <taxon>Craniata</taxon>
        <taxon>Vertebrata</taxon>
        <taxon>Euteleostomi</taxon>
        <taxon>Actinopterygii</taxon>
        <taxon>Neopterygii</taxon>
        <taxon>Teleostei</taxon>
        <taxon>Neoteleostei</taxon>
        <taxon>Acanthomorphata</taxon>
        <taxon>Zeiogadaria</taxon>
        <taxon>Gadariae</taxon>
        <taxon>Gadiformes</taxon>
        <taxon>Gadoidei</taxon>
        <taxon>Gadidae</taxon>
        <taxon>Gadus</taxon>
    </lineage>
</organism>
<dbReference type="Gene3D" id="3.30.40.10">
    <property type="entry name" value="Zinc/RING finger domain, C3HC4 (zinc finger)"/>
    <property type="match status" value="2"/>
</dbReference>
<keyword evidence="3 15" id="KW-0645">Protease</keyword>
<evidence type="ECO:0000256" key="2">
    <source>
        <dbReference type="ARBA" id="ARBA00009085"/>
    </source>
</evidence>
<keyword evidence="6 14" id="KW-0863">Zinc-finger</keyword>
<dbReference type="PROSITE" id="PS50271">
    <property type="entry name" value="ZF_UBP"/>
    <property type="match status" value="1"/>
</dbReference>
<dbReference type="InterPro" id="IPR001394">
    <property type="entry name" value="Peptidase_C19_UCH"/>
</dbReference>